<dbReference type="Proteomes" id="UP000694888">
    <property type="component" value="Unplaced"/>
</dbReference>
<organism evidence="4 5">
    <name type="scientific">Aplysia californica</name>
    <name type="common">California sea hare</name>
    <dbReference type="NCBI Taxonomy" id="6500"/>
    <lineage>
        <taxon>Eukaryota</taxon>
        <taxon>Metazoa</taxon>
        <taxon>Spiralia</taxon>
        <taxon>Lophotrochozoa</taxon>
        <taxon>Mollusca</taxon>
        <taxon>Gastropoda</taxon>
        <taxon>Heterobranchia</taxon>
        <taxon>Euthyneura</taxon>
        <taxon>Tectipleura</taxon>
        <taxon>Aplysiida</taxon>
        <taxon>Aplysioidea</taxon>
        <taxon>Aplysiidae</taxon>
        <taxon>Aplysia</taxon>
    </lineage>
</organism>
<keyword evidence="2" id="KW-1133">Transmembrane helix</keyword>
<dbReference type="Gene3D" id="3.10.350.10">
    <property type="entry name" value="LysM domain"/>
    <property type="match status" value="1"/>
</dbReference>
<keyword evidence="2" id="KW-0812">Transmembrane</keyword>
<dbReference type="Pfam" id="PF01476">
    <property type="entry name" value="LysM"/>
    <property type="match status" value="1"/>
</dbReference>
<dbReference type="SMART" id="SM00257">
    <property type="entry name" value="LysM"/>
    <property type="match status" value="1"/>
</dbReference>
<evidence type="ECO:0000256" key="2">
    <source>
        <dbReference type="SAM" id="Phobius"/>
    </source>
</evidence>
<feature type="transmembrane region" description="Helical" evidence="2">
    <location>
        <begin position="274"/>
        <end position="296"/>
    </location>
</feature>
<accession>A0ABM0JSC2</accession>
<dbReference type="CDD" id="cd00118">
    <property type="entry name" value="LysM"/>
    <property type="match status" value="1"/>
</dbReference>
<evidence type="ECO:0000313" key="4">
    <source>
        <dbReference type="Proteomes" id="UP000694888"/>
    </source>
</evidence>
<evidence type="ECO:0000256" key="1">
    <source>
        <dbReference type="SAM" id="MobiDB-lite"/>
    </source>
</evidence>
<keyword evidence="2" id="KW-0472">Membrane</keyword>
<dbReference type="GeneID" id="101849294"/>
<proteinExistence type="predicted"/>
<dbReference type="InterPro" id="IPR045030">
    <property type="entry name" value="LYSM1-4"/>
</dbReference>
<feature type="region of interest" description="Disordered" evidence="1">
    <location>
        <begin position="1"/>
        <end position="30"/>
    </location>
</feature>
<dbReference type="InterPro" id="IPR036779">
    <property type="entry name" value="LysM_dom_sf"/>
</dbReference>
<dbReference type="RefSeq" id="XP_005100404.1">
    <property type="nucleotide sequence ID" value="XM_005100347.3"/>
</dbReference>
<evidence type="ECO:0000313" key="5">
    <source>
        <dbReference type="RefSeq" id="XP_005100404.1"/>
    </source>
</evidence>
<dbReference type="SUPFAM" id="SSF54106">
    <property type="entry name" value="LysM domain"/>
    <property type="match status" value="1"/>
</dbReference>
<dbReference type="PANTHER" id="PTHR20932">
    <property type="entry name" value="LYSM AND PUTATIVE PEPTIDOGLYCAN-BINDING DOMAIN-CONTAINING PROTEIN"/>
    <property type="match status" value="1"/>
</dbReference>
<sequence length="304" mass="33601">MASGYKKGAPVKASSRTGRHGESDSKACSHGAQVQNVKAARVYVFGDDDIAEEEETVEFEMRSRGKGSSTPGSTTFIEETPQVQYFEKEIQDGETLQAIALKYACQVSELKRLNNLIQDQDFFALRVLKVPMTRYGILSEQVARGELGIDHKQLSQHANGAMFAAHSGADMSSSYRDESDSQHDFSDPDMQLKVMRTLSIRENFSEEGREAEKFLRKMDADLKKLKQSSTRSSDQESLNEVISMLTNKSIHPLQTSNSRRITNGADCGLTFRNIVVVCVAVAIIVPLVVGLVTLYYGHDSESGS</sequence>
<gene>
    <name evidence="5" type="primary">LOC101849294</name>
</gene>
<reference evidence="5" key="1">
    <citation type="submission" date="2025-08" db="UniProtKB">
        <authorList>
            <consortium name="RefSeq"/>
        </authorList>
    </citation>
    <scope>IDENTIFICATION</scope>
</reference>
<keyword evidence="4" id="KW-1185">Reference proteome</keyword>
<name>A0ABM0JSC2_APLCA</name>
<protein>
    <submittedName>
        <fullName evidence="5">LysM and putative peptidoglycan-binding domain-containing protein 3</fullName>
    </submittedName>
</protein>
<dbReference type="InterPro" id="IPR018392">
    <property type="entry name" value="LysM"/>
</dbReference>
<evidence type="ECO:0000259" key="3">
    <source>
        <dbReference type="PROSITE" id="PS51782"/>
    </source>
</evidence>
<dbReference type="PROSITE" id="PS51782">
    <property type="entry name" value="LYSM"/>
    <property type="match status" value="1"/>
</dbReference>
<dbReference type="PANTHER" id="PTHR20932:SF13">
    <property type="entry name" value="LD36653P"/>
    <property type="match status" value="1"/>
</dbReference>
<feature type="domain" description="LysM" evidence="3">
    <location>
        <begin position="86"/>
        <end position="130"/>
    </location>
</feature>